<evidence type="ECO:0008006" key="3">
    <source>
        <dbReference type="Google" id="ProtNLM"/>
    </source>
</evidence>
<reference evidence="1 2" key="1">
    <citation type="submission" date="2017-01" db="EMBL/GenBank/DDBJ databases">
        <authorList>
            <person name="Mah S.A."/>
            <person name="Swanson W.J."/>
            <person name="Moy G.W."/>
            <person name="Vacquier V.D."/>
        </authorList>
    </citation>
    <scope>NUCLEOTIDE SEQUENCE [LARGE SCALE GENOMIC DNA]</scope>
    <source>
        <strain evidence="1 2">CPCC 203464</strain>
    </source>
</reference>
<evidence type="ECO:0000313" key="1">
    <source>
        <dbReference type="EMBL" id="SIS19150.1"/>
    </source>
</evidence>
<gene>
    <name evidence="1" type="ORF">SAMN05445060_3439</name>
</gene>
<dbReference type="OrthoDB" id="9790578at2"/>
<dbReference type="RefSeq" id="WP_076481983.1">
    <property type="nucleotide sequence ID" value="NZ_FTNT01000011.1"/>
</dbReference>
<dbReference type="STRING" id="1344003.SAMN05445060_3439"/>
<sequence length="298" mass="33310">MTTGASITLPAEVWRPREQAHGDRIDELLTSHPPRGADGTPHPVWSFLFTYYNHKPSALRRWHPGFGVILDDAPDHARRPGYRALTDGVGRPAATVDHGQLHKRIDTARFVHRLLTATAARAPRLNCFGLHEWAMVYRTDRTRHPVPMRLSAADTDAVVESSQLRCTHIDAFRFFTEPAAPRNQTRPMRESQVADEQPGCVHAGMDLYKWAFKLSPLVVSDLVCDAFALALDFRHLDMRASPYDLTDHGLAPVPVETPSGRADYVREQTALADRAAAVRRRLIEATAALIDAHDRADP</sequence>
<dbReference type="EMBL" id="FTNT01000011">
    <property type="protein sequence ID" value="SIS19150.1"/>
    <property type="molecule type" value="Genomic_DNA"/>
</dbReference>
<dbReference type="AlphaFoldDB" id="A0A1N7H313"/>
<name>A0A1N7H313_9NOCA</name>
<keyword evidence="2" id="KW-1185">Reference proteome</keyword>
<accession>A0A1N7H313</accession>
<protein>
    <recommendedName>
        <fullName evidence="3">3-methyladenine DNA glycosylase</fullName>
    </recommendedName>
</protein>
<evidence type="ECO:0000313" key="2">
    <source>
        <dbReference type="Proteomes" id="UP000186218"/>
    </source>
</evidence>
<organism evidence="1 2">
    <name type="scientific">Williamsia sterculiae</name>
    <dbReference type="NCBI Taxonomy" id="1344003"/>
    <lineage>
        <taxon>Bacteria</taxon>
        <taxon>Bacillati</taxon>
        <taxon>Actinomycetota</taxon>
        <taxon>Actinomycetes</taxon>
        <taxon>Mycobacteriales</taxon>
        <taxon>Nocardiaceae</taxon>
        <taxon>Williamsia</taxon>
    </lineage>
</organism>
<proteinExistence type="predicted"/>
<dbReference type="Proteomes" id="UP000186218">
    <property type="component" value="Unassembled WGS sequence"/>
</dbReference>